<dbReference type="Pfam" id="PF00106">
    <property type="entry name" value="adh_short"/>
    <property type="match status" value="1"/>
</dbReference>
<dbReference type="SUPFAM" id="SSF51735">
    <property type="entry name" value="NAD(P)-binding Rossmann-fold domains"/>
    <property type="match status" value="1"/>
</dbReference>
<evidence type="ECO:0000313" key="3">
    <source>
        <dbReference type="EnsemblPlants" id="EMT01031"/>
    </source>
</evidence>
<dbReference type="EnsemblPlants" id="EMT01031">
    <property type="protein sequence ID" value="EMT01031"/>
    <property type="gene ID" value="F775_43208"/>
</dbReference>
<dbReference type="InterPro" id="IPR036291">
    <property type="entry name" value="NAD(P)-bd_dom_sf"/>
</dbReference>
<proteinExistence type="inferred from homology"/>
<dbReference type="Gene3D" id="3.40.50.720">
    <property type="entry name" value="NAD(P)-binding Rossmann-like Domain"/>
    <property type="match status" value="1"/>
</dbReference>
<name>N1QQ57_AEGTA</name>
<dbReference type="PANTHER" id="PTHR43180:SF38">
    <property type="entry name" value="GENOME ASSEMBLY, CHROMOSOME: II"/>
    <property type="match status" value="1"/>
</dbReference>
<accession>N1QQ57</accession>
<evidence type="ECO:0008006" key="4">
    <source>
        <dbReference type="Google" id="ProtNLM"/>
    </source>
</evidence>
<dbReference type="InterPro" id="IPR002347">
    <property type="entry name" value="SDR_fam"/>
</dbReference>
<dbReference type="AlphaFoldDB" id="N1QQ57"/>
<keyword evidence="2" id="KW-0560">Oxidoreductase</keyword>
<protein>
    <recommendedName>
        <fullName evidence="4">Momilactone A synthase</fullName>
    </recommendedName>
</protein>
<dbReference type="GO" id="GO:0016491">
    <property type="term" value="F:oxidoreductase activity"/>
    <property type="evidence" value="ECO:0007669"/>
    <property type="project" value="UniProtKB-KW"/>
</dbReference>
<evidence type="ECO:0000256" key="2">
    <source>
        <dbReference type="ARBA" id="ARBA00023002"/>
    </source>
</evidence>
<reference evidence="3" key="1">
    <citation type="submission" date="2015-06" db="UniProtKB">
        <authorList>
            <consortium name="EnsemblPlants"/>
        </authorList>
    </citation>
    <scope>IDENTIFICATION</scope>
</reference>
<organism evidence="3">
    <name type="scientific">Aegilops tauschii</name>
    <name type="common">Tausch's goatgrass</name>
    <name type="synonym">Aegilops squarrosa</name>
    <dbReference type="NCBI Taxonomy" id="37682"/>
    <lineage>
        <taxon>Eukaryota</taxon>
        <taxon>Viridiplantae</taxon>
        <taxon>Streptophyta</taxon>
        <taxon>Embryophyta</taxon>
        <taxon>Tracheophyta</taxon>
        <taxon>Spermatophyta</taxon>
        <taxon>Magnoliopsida</taxon>
        <taxon>Liliopsida</taxon>
        <taxon>Poales</taxon>
        <taxon>Poaceae</taxon>
        <taxon>BOP clade</taxon>
        <taxon>Pooideae</taxon>
        <taxon>Triticodae</taxon>
        <taxon>Triticeae</taxon>
        <taxon>Triticinae</taxon>
        <taxon>Aegilops</taxon>
    </lineage>
</organism>
<dbReference type="PRINTS" id="PR00081">
    <property type="entry name" value="GDHRDH"/>
</dbReference>
<sequence length="185" mass="19185">MGGRWGEPSCCAPVVAGLIGQCGYSTALSSQRLARKVAVITGAASGIGKATMVEFVRNGAKVVLADVQDDLGRALAAELCADSTSYSRRGVNDEAQVAAVIDLDVACHGKLDIMLNNTVCAAPRAGRACPRGLRRRHSDQQLGVMAGVKHVACAMAPRRTGSIICTASIAAGAASHALRRQWVQT</sequence>
<evidence type="ECO:0000256" key="1">
    <source>
        <dbReference type="ARBA" id="ARBA00006484"/>
    </source>
</evidence>
<comment type="similarity">
    <text evidence="1">Belongs to the short-chain dehydrogenases/reductases (SDR) family.</text>
</comment>
<dbReference type="PANTHER" id="PTHR43180">
    <property type="entry name" value="3-OXOACYL-(ACYL-CARRIER-PROTEIN) REDUCTASE (AFU_ORTHOLOGUE AFUA_6G11210)"/>
    <property type="match status" value="1"/>
</dbReference>